<dbReference type="CDD" id="cd11067">
    <property type="entry name" value="CYP152"/>
    <property type="match status" value="1"/>
</dbReference>
<dbReference type="RefSeq" id="WP_007427008.1">
    <property type="nucleotide sequence ID" value="NZ_AMGO01000046.1"/>
</dbReference>
<evidence type="ECO:0000313" key="8">
    <source>
        <dbReference type="EMBL" id="EKE43875.1"/>
    </source>
</evidence>
<evidence type="ECO:0000256" key="4">
    <source>
        <dbReference type="ARBA" id="ARBA00022723"/>
    </source>
</evidence>
<evidence type="ECO:0000256" key="1">
    <source>
        <dbReference type="ARBA" id="ARBA00001971"/>
    </source>
</evidence>
<dbReference type="AlphaFoldDB" id="K2I4N6"/>
<comment type="similarity">
    <text evidence="2">Belongs to the cytochrome P450 family.</text>
</comment>
<keyword evidence="3" id="KW-0349">Heme</keyword>
<evidence type="ECO:0000313" key="9">
    <source>
        <dbReference type="Proteomes" id="UP000006765"/>
    </source>
</evidence>
<keyword evidence="4" id="KW-0479">Metal-binding</keyword>
<dbReference type="Proteomes" id="UP000006765">
    <property type="component" value="Unassembled WGS sequence"/>
</dbReference>
<dbReference type="PRINTS" id="PR00359">
    <property type="entry name" value="BP450"/>
</dbReference>
<dbReference type="GO" id="GO:0016125">
    <property type="term" value="P:sterol metabolic process"/>
    <property type="evidence" value="ECO:0007669"/>
    <property type="project" value="TreeGrafter"/>
</dbReference>
<comment type="cofactor">
    <cofactor evidence="1">
        <name>heme</name>
        <dbReference type="ChEBI" id="CHEBI:30413"/>
    </cofactor>
</comment>
<proteinExistence type="inferred from homology"/>
<gene>
    <name evidence="8" type="ORF">OCGS_1856</name>
</gene>
<dbReference type="OrthoDB" id="9764248at2"/>
<evidence type="ECO:0000256" key="7">
    <source>
        <dbReference type="ARBA" id="ARBA00023033"/>
    </source>
</evidence>
<comment type="caution">
    <text evidence="8">The sequence shown here is derived from an EMBL/GenBank/DDBJ whole genome shotgun (WGS) entry which is preliminary data.</text>
</comment>
<keyword evidence="6" id="KW-0408">Iron</keyword>
<dbReference type="InterPro" id="IPR002397">
    <property type="entry name" value="Cyt_P450_B"/>
</dbReference>
<dbReference type="SUPFAM" id="SSF48264">
    <property type="entry name" value="Cytochrome P450"/>
    <property type="match status" value="1"/>
</dbReference>
<evidence type="ECO:0000256" key="2">
    <source>
        <dbReference type="ARBA" id="ARBA00010617"/>
    </source>
</evidence>
<keyword evidence="5" id="KW-0560">Oxidoreductase</keyword>
<dbReference type="eggNOG" id="COG2124">
    <property type="taxonomic scope" value="Bacteria"/>
</dbReference>
<sequence length="395" mass="44145">MLDASLHLARDPYRWIGRHAGDRAAFNARLLLQPTTFLAGSTAAPFFYSDAMQRTGAAPTFLRRTLFGPEGVQGLDDAEHRQRKALFLRRLGPDRAKDIAARAGTAMDALAAARPGRIVLQDQMELLLTRVVCDWAGIAVADAALPDTTRMLSRLFEHAGPNDPRHLTAWTARRDADRWAANLVRQVRDRRDPGSVLDLVAHWPDTDGKPLPVDVAAVELVNFLRPVVAISAFITFSAHALVHHPEARPDDDDEVHRFVQEVRRLYPFFPMLAAKARHDAVLDGVTIPQGQRVILEIRSVNRDPRNWDDPDSFRPDRFKDCDIGAFQMIPQGGGGLADGHRCPGEWTTIEVMEEAVRWLTRRAEWSTPAQDFELNMAALPALPRDRIVLDGLRPA</sequence>
<dbReference type="PANTHER" id="PTHR24286:SF24">
    <property type="entry name" value="LANOSTEROL 14-ALPHA DEMETHYLASE"/>
    <property type="match status" value="1"/>
</dbReference>
<keyword evidence="9" id="KW-1185">Reference proteome</keyword>
<keyword evidence="7" id="KW-0503">Monooxygenase</keyword>
<dbReference type="Pfam" id="PF00067">
    <property type="entry name" value="p450"/>
    <property type="match status" value="1"/>
</dbReference>
<name>K2I4N6_9RHOB</name>
<protein>
    <submittedName>
        <fullName evidence="8">Fatty acid alpha hydroxylase, cytochrome P450</fullName>
    </submittedName>
</protein>
<dbReference type="GO" id="GO:0004497">
    <property type="term" value="F:monooxygenase activity"/>
    <property type="evidence" value="ECO:0007669"/>
    <property type="project" value="UniProtKB-KW"/>
</dbReference>
<dbReference type="STRING" id="1231392.OCGS_1856"/>
<evidence type="ECO:0000256" key="6">
    <source>
        <dbReference type="ARBA" id="ARBA00023004"/>
    </source>
</evidence>
<organism evidence="8 9">
    <name type="scientific">Oceaniovalibus guishaninsula JLT2003</name>
    <dbReference type="NCBI Taxonomy" id="1231392"/>
    <lineage>
        <taxon>Bacteria</taxon>
        <taxon>Pseudomonadati</taxon>
        <taxon>Pseudomonadota</taxon>
        <taxon>Alphaproteobacteria</taxon>
        <taxon>Rhodobacterales</taxon>
        <taxon>Roseobacteraceae</taxon>
        <taxon>Oceaniovalibus</taxon>
    </lineage>
</organism>
<dbReference type="InterPro" id="IPR001128">
    <property type="entry name" value="Cyt_P450"/>
</dbReference>
<accession>K2I4N6</accession>
<dbReference type="PATRIC" id="fig|1231392.3.peg.1866"/>
<dbReference type="PANTHER" id="PTHR24286">
    <property type="entry name" value="CYTOCHROME P450 26"/>
    <property type="match status" value="1"/>
</dbReference>
<dbReference type="GO" id="GO:0020037">
    <property type="term" value="F:heme binding"/>
    <property type="evidence" value="ECO:0007669"/>
    <property type="project" value="InterPro"/>
</dbReference>
<dbReference type="InterPro" id="IPR036396">
    <property type="entry name" value="Cyt_P450_sf"/>
</dbReference>
<evidence type="ECO:0000256" key="5">
    <source>
        <dbReference type="ARBA" id="ARBA00023002"/>
    </source>
</evidence>
<evidence type="ECO:0000256" key="3">
    <source>
        <dbReference type="ARBA" id="ARBA00022617"/>
    </source>
</evidence>
<dbReference type="GO" id="GO:0005506">
    <property type="term" value="F:iron ion binding"/>
    <property type="evidence" value="ECO:0007669"/>
    <property type="project" value="InterPro"/>
</dbReference>
<reference evidence="8 9" key="1">
    <citation type="journal article" date="2012" name="J. Bacteriol.">
        <title>Draft Genome Sequence of Oceaniovalibus guishaninsula JLT2003T.</title>
        <authorList>
            <person name="Tang K."/>
            <person name="Liu K."/>
            <person name="Jiao N."/>
        </authorList>
    </citation>
    <scope>NUCLEOTIDE SEQUENCE [LARGE SCALE GENOMIC DNA]</scope>
    <source>
        <strain evidence="8 9">JLT2003</strain>
    </source>
</reference>
<dbReference type="Gene3D" id="1.10.630.10">
    <property type="entry name" value="Cytochrome P450"/>
    <property type="match status" value="1"/>
</dbReference>
<dbReference type="EMBL" id="AMGO01000046">
    <property type="protein sequence ID" value="EKE43875.1"/>
    <property type="molecule type" value="Genomic_DNA"/>
</dbReference>
<dbReference type="GO" id="GO:0016705">
    <property type="term" value="F:oxidoreductase activity, acting on paired donors, with incorporation or reduction of molecular oxygen"/>
    <property type="evidence" value="ECO:0007669"/>
    <property type="project" value="InterPro"/>
</dbReference>